<organism evidence="3 4">
    <name type="scientific">Aerophobetes bacterium</name>
    <dbReference type="NCBI Taxonomy" id="2030807"/>
    <lineage>
        <taxon>Bacteria</taxon>
        <taxon>Candidatus Aerophobota</taxon>
    </lineage>
</organism>
<protein>
    <recommendedName>
        <fullName evidence="2">Solute-binding protein family 5 domain-containing protein</fullName>
    </recommendedName>
</protein>
<dbReference type="Proteomes" id="UP000279422">
    <property type="component" value="Unassembled WGS sequence"/>
</dbReference>
<dbReference type="Pfam" id="PF00496">
    <property type="entry name" value="SBP_bac_5"/>
    <property type="match status" value="1"/>
</dbReference>
<dbReference type="CDD" id="cd08500">
    <property type="entry name" value="PBP2_NikA_DppA_OppA_like_4"/>
    <property type="match status" value="1"/>
</dbReference>
<name>A0A497E1V1_UNCAE</name>
<dbReference type="GO" id="GO:0015833">
    <property type="term" value="P:peptide transport"/>
    <property type="evidence" value="ECO:0007669"/>
    <property type="project" value="TreeGrafter"/>
</dbReference>
<dbReference type="EMBL" id="QMPZ01000201">
    <property type="protein sequence ID" value="RLE07050.1"/>
    <property type="molecule type" value="Genomic_DNA"/>
</dbReference>
<keyword evidence="1" id="KW-0732">Signal</keyword>
<feature type="signal peptide" evidence="1">
    <location>
        <begin position="1"/>
        <end position="24"/>
    </location>
</feature>
<proteinExistence type="predicted"/>
<evidence type="ECO:0000259" key="2">
    <source>
        <dbReference type="Pfam" id="PF00496"/>
    </source>
</evidence>
<evidence type="ECO:0000256" key="1">
    <source>
        <dbReference type="SAM" id="SignalP"/>
    </source>
</evidence>
<evidence type="ECO:0000313" key="3">
    <source>
        <dbReference type="EMBL" id="RLE07050.1"/>
    </source>
</evidence>
<feature type="chain" id="PRO_5019766411" description="Solute-binding protein family 5 domain-containing protein" evidence="1">
    <location>
        <begin position="25"/>
        <end position="644"/>
    </location>
</feature>
<dbReference type="PANTHER" id="PTHR30290">
    <property type="entry name" value="PERIPLASMIC BINDING COMPONENT OF ABC TRANSPORTER"/>
    <property type="match status" value="1"/>
</dbReference>
<dbReference type="Gene3D" id="3.10.105.10">
    <property type="entry name" value="Dipeptide-binding Protein, Domain 3"/>
    <property type="match status" value="1"/>
</dbReference>
<comment type="caution">
    <text evidence="3">The sequence shown here is derived from an EMBL/GenBank/DDBJ whole genome shotgun (WGS) entry which is preliminary data.</text>
</comment>
<dbReference type="AlphaFoldDB" id="A0A497E1V1"/>
<dbReference type="Gene3D" id="3.40.190.10">
    <property type="entry name" value="Periplasmic binding protein-like II"/>
    <property type="match status" value="1"/>
</dbReference>
<reference evidence="3 4" key="1">
    <citation type="submission" date="2018-06" db="EMBL/GenBank/DDBJ databases">
        <title>Extensive metabolic versatility and redundancy in microbially diverse, dynamic hydrothermal sediments.</title>
        <authorList>
            <person name="Dombrowski N."/>
            <person name="Teske A."/>
            <person name="Baker B.J."/>
        </authorList>
    </citation>
    <scope>NUCLEOTIDE SEQUENCE [LARGE SCALE GENOMIC DNA]</scope>
    <source>
        <strain evidence="3">B47_G16</strain>
    </source>
</reference>
<dbReference type="PANTHER" id="PTHR30290:SF62">
    <property type="entry name" value="OLIGOPEPTIDE ABC TRANSPORTER, PERIPLASMIC OLIGOPEPTIDE-BINDING PROTEIN"/>
    <property type="match status" value="1"/>
</dbReference>
<dbReference type="InterPro" id="IPR039424">
    <property type="entry name" value="SBP_5"/>
</dbReference>
<dbReference type="SUPFAM" id="SSF53850">
    <property type="entry name" value="Periplasmic binding protein-like II"/>
    <property type="match status" value="1"/>
</dbReference>
<accession>A0A497E1V1</accession>
<dbReference type="InterPro" id="IPR000914">
    <property type="entry name" value="SBP_5_dom"/>
</dbReference>
<sequence length="644" mass="74322">MVRKLVGIFLSVMLCLAGLTSVLAQSTYSTIEEYEKISGKKIEAFNEAPMLKIKVAAGELPPVEQRLPEEPMVVKPVEEIGSFGGTIRLTSLGGPFSYRINQYWLSEPVLQYTSDRTAVYPNIVKDFKASNGYRTFTLFLRKGMKWSDGHPVTADDVMFWYKDILLNDELTPVKPKDLTQAGELVRVEKVDDYTVKFLYSHPYYSFPRKVLAPPSDTRIFEPKHYLKKYHIKYNPKANELAKEEGFDYWYQLFKQHGKWTSVAANRGPSLEPWIVKKITTDHAVFERNPYYWKIDTAGNQLPYVDRIEVRATANREAYKMSVIGGETDLALASLTLEDYPVVKKNEEKGNYKVRLWKKPCYSAVTYFPYQVHEDPILRKILQDLRFRKALSLAINREEINKLLYFGKGTPGQCAVPPGSKYYVPKYWKYCAEYDPEKANQLLDEMGLKWNKEHTYRLRPDGKILFVKIEGYSEPQTPTIATAKLVRSYWEKIGIKVDFDFSSTALFWSRFPANKVSICCHWMEVINEGLISDFHIIWCKPWADAYATGGRAKAEKEGVPEDVIRYFELVEEFRNAASEQEKIELSHELSRLWTTNLWGIGTVGGDIPAPCAVKNYLRNVPETGYASFTNWFQNYTLPAQYYLSK</sequence>
<gene>
    <name evidence="3" type="ORF">DRJ00_08780</name>
</gene>
<evidence type="ECO:0000313" key="4">
    <source>
        <dbReference type="Proteomes" id="UP000279422"/>
    </source>
</evidence>
<feature type="domain" description="Solute-binding protein family 5" evidence="2">
    <location>
        <begin position="119"/>
        <end position="514"/>
    </location>
</feature>
<dbReference type="GO" id="GO:1904680">
    <property type="term" value="F:peptide transmembrane transporter activity"/>
    <property type="evidence" value="ECO:0007669"/>
    <property type="project" value="TreeGrafter"/>
</dbReference>